<dbReference type="AlphaFoldDB" id="A0A0G1MCT2"/>
<gene>
    <name evidence="2" type="ORF">UW63_C0047G0001</name>
</gene>
<dbReference type="PANTHER" id="PTHR34448">
    <property type="entry name" value="AMINOPEPTIDASE"/>
    <property type="match status" value="1"/>
</dbReference>
<name>A0A0G1MCT2_9BACT</name>
<organism evidence="2 3">
    <name type="scientific">Candidatus Uhrbacteria bacterium GW2011_GWF2_44_350</name>
    <dbReference type="NCBI Taxonomy" id="1619000"/>
    <lineage>
        <taxon>Bacteria</taxon>
        <taxon>Candidatus Uhriibacteriota</taxon>
    </lineage>
</organism>
<protein>
    <recommendedName>
        <fullName evidence="4">Leucyl aminopeptidase (Aminopeptidase T)</fullName>
    </recommendedName>
</protein>
<dbReference type="GO" id="GO:0046872">
    <property type="term" value="F:metal ion binding"/>
    <property type="evidence" value="ECO:0007669"/>
    <property type="project" value="UniProtKB-KW"/>
</dbReference>
<accession>A0A0G1MCT2</accession>
<dbReference type="SUPFAM" id="SSF144052">
    <property type="entry name" value="Thermophilic metalloprotease-like"/>
    <property type="match status" value="1"/>
</dbReference>
<dbReference type="InterPro" id="IPR052170">
    <property type="entry name" value="M29_Exopeptidase"/>
</dbReference>
<dbReference type="Proteomes" id="UP000034154">
    <property type="component" value="Unassembled WGS sequence"/>
</dbReference>
<dbReference type="PANTHER" id="PTHR34448:SF1">
    <property type="entry name" value="BLL6088 PROTEIN"/>
    <property type="match status" value="1"/>
</dbReference>
<reference evidence="2 3" key="1">
    <citation type="journal article" date="2015" name="Nature">
        <title>rRNA introns, odd ribosomes, and small enigmatic genomes across a large radiation of phyla.</title>
        <authorList>
            <person name="Brown C.T."/>
            <person name="Hug L.A."/>
            <person name="Thomas B.C."/>
            <person name="Sharon I."/>
            <person name="Castelle C.J."/>
            <person name="Singh A."/>
            <person name="Wilkins M.J."/>
            <person name="Williams K.H."/>
            <person name="Banfield J.F."/>
        </authorList>
    </citation>
    <scope>NUCLEOTIDE SEQUENCE [LARGE SCALE GENOMIC DNA]</scope>
</reference>
<evidence type="ECO:0008006" key="4">
    <source>
        <dbReference type="Google" id="ProtNLM"/>
    </source>
</evidence>
<evidence type="ECO:0000313" key="3">
    <source>
        <dbReference type="Proteomes" id="UP000034154"/>
    </source>
</evidence>
<evidence type="ECO:0000313" key="2">
    <source>
        <dbReference type="EMBL" id="KKT69744.1"/>
    </source>
</evidence>
<keyword evidence="1" id="KW-0479">Metal-binding</keyword>
<proteinExistence type="predicted"/>
<dbReference type="EMBL" id="LCJB01000047">
    <property type="protein sequence ID" value="KKT69744.1"/>
    <property type="molecule type" value="Genomic_DNA"/>
</dbReference>
<evidence type="ECO:0000256" key="1">
    <source>
        <dbReference type="ARBA" id="ARBA00022723"/>
    </source>
</evidence>
<comment type="caution">
    <text evidence="2">The sequence shown here is derived from an EMBL/GenBank/DDBJ whole genome shotgun (WGS) entry which is preliminary data.</text>
</comment>
<sequence>MHTRNNLSAEQLGLLFGRVFEIRHGDQRLAIMIDLPDGKFEDNPDWTWLRQTARQWRRDYPRRGDFALKGVDLLVYPATGNTNLPERVAVFNFDREPRHPQRLHYLQTEEILLRYDIVVAMTKFSITRQLQTLAPKLHFRGATMPGFTAAMVPALFLDYTEIGRRVNALKRLLEEAVLARVEFTVNNQAIKLDFDLRFNQAMASTGYYPNPGMVGNLPTGEAYIAPYLGLRHPDEPSRTCGLWPVMNPDGLTIFRVENGRIVGVLNEDTVSCRELQKFLDEPGLAWIAELGLGVVEGSGIEPVGGLLLDEKLIGIHVAFGESAHGGEVTSANFTDRNRADHVDVIYTNGQQICGTQILSAGIRPNLTLIFADDSERVIMRDGRYVDGVF</sequence>